<organism evidence="7 8">
    <name type="scientific">Cryptococcus neoformans Tu259-1</name>
    <dbReference type="NCBI Taxonomy" id="1230072"/>
    <lineage>
        <taxon>Eukaryota</taxon>
        <taxon>Fungi</taxon>
        <taxon>Dikarya</taxon>
        <taxon>Basidiomycota</taxon>
        <taxon>Agaricomycotina</taxon>
        <taxon>Tremellomycetes</taxon>
        <taxon>Tremellales</taxon>
        <taxon>Cryptococcaceae</taxon>
        <taxon>Cryptococcus</taxon>
        <taxon>Cryptococcus neoformans species complex</taxon>
    </lineage>
</organism>
<evidence type="ECO:0000313" key="7">
    <source>
        <dbReference type="EMBL" id="OXG11517.1"/>
    </source>
</evidence>
<dbReference type="PANTHER" id="PTHR13234:SF8">
    <property type="entry name" value="GAMMA-INTERFERON-INDUCIBLE LYSOSOMAL THIOL REDUCTASE"/>
    <property type="match status" value="1"/>
</dbReference>
<dbReference type="AlphaFoldDB" id="A0A854Q5E3"/>
<gene>
    <name evidence="7" type="ORF">C361_06622</name>
</gene>
<dbReference type="PANTHER" id="PTHR13234">
    <property type="entry name" value="GAMMA-INTERFERON INDUCIBLE LYSOSOMAL THIOL REDUCTASE GILT"/>
    <property type="match status" value="1"/>
</dbReference>
<comment type="caution">
    <text evidence="7">The sequence shown here is derived from an EMBL/GenBank/DDBJ whole genome shotgun (WGS) entry which is preliminary data.</text>
</comment>
<keyword evidence="4 6" id="KW-0732">Signal</keyword>
<proteinExistence type="inferred from homology"/>
<evidence type="ECO:0000256" key="6">
    <source>
        <dbReference type="SAM" id="SignalP"/>
    </source>
</evidence>
<dbReference type="GO" id="GO:0016671">
    <property type="term" value="F:oxidoreductase activity, acting on a sulfur group of donors, disulfide as acceptor"/>
    <property type="evidence" value="ECO:0007669"/>
    <property type="project" value="InterPro"/>
</dbReference>
<evidence type="ECO:0000256" key="3">
    <source>
        <dbReference type="ARBA" id="ARBA00022525"/>
    </source>
</evidence>
<name>A0A854Q5E3_CRYNE</name>
<dbReference type="GO" id="GO:0005576">
    <property type="term" value="C:extracellular region"/>
    <property type="evidence" value="ECO:0007669"/>
    <property type="project" value="UniProtKB-SubCell"/>
</dbReference>
<keyword evidence="3" id="KW-0964">Secreted</keyword>
<comment type="similarity">
    <text evidence="2">Belongs to the GILT family.</text>
</comment>
<keyword evidence="5" id="KW-0325">Glycoprotein</keyword>
<dbReference type="Proteomes" id="UP000199727">
    <property type="component" value="Unassembled WGS sequence"/>
</dbReference>
<evidence type="ECO:0000256" key="2">
    <source>
        <dbReference type="ARBA" id="ARBA00005679"/>
    </source>
</evidence>
<evidence type="ECO:0000256" key="5">
    <source>
        <dbReference type="ARBA" id="ARBA00023180"/>
    </source>
</evidence>
<protein>
    <submittedName>
        <fullName evidence="7">Uncharacterized protein</fullName>
    </submittedName>
</protein>
<evidence type="ECO:0000256" key="1">
    <source>
        <dbReference type="ARBA" id="ARBA00004613"/>
    </source>
</evidence>
<sequence>MKLNPAIPLIALATFTAAMPAVQLPVGLGLDKEPDSSKVNVSLYVMSKCPDARLCENVFGQVLRTESILPKISLSLHYIGTLNPSLPLGVDVKHGLTEAYGNAHQLCLYNHVPLTQFWAAIECMNFPSSFPKDIGKVGFTKQCAEAVGVDWWGSGVGKCVEGKERMEKAKKDKETQAEGKEGYYVGKDGRKFLLENIGETEKTGVTTSCTIEIGSTLVSEGKRTCVVDGGIWKGCDDGHTAADFVRVIDAEWKNLKKGASFIDEAFKDEHAED</sequence>
<evidence type="ECO:0000313" key="8">
    <source>
        <dbReference type="Proteomes" id="UP000199727"/>
    </source>
</evidence>
<dbReference type="Pfam" id="PF03227">
    <property type="entry name" value="GILT"/>
    <property type="match status" value="1"/>
</dbReference>
<accession>A0A854Q5E3</accession>
<reference evidence="7 8" key="1">
    <citation type="submission" date="2017-06" db="EMBL/GenBank/DDBJ databases">
        <title>Global population genomics of the pathogenic fungus Cryptococcus neoformans var. grubii.</title>
        <authorList>
            <person name="Cuomo C."/>
            <person name="Litvintseva A."/>
            <person name="Chen Y."/>
            <person name="Young S."/>
            <person name="Zeng Q."/>
            <person name="Chapman S."/>
            <person name="Gujja S."/>
            <person name="Saif S."/>
            <person name="Birren B."/>
        </authorList>
    </citation>
    <scope>NUCLEOTIDE SEQUENCE [LARGE SCALE GENOMIC DNA]</scope>
    <source>
        <strain evidence="7 8">Tu259-1</strain>
    </source>
</reference>
<feature type="signal peptide" evidence="6">
    <location>
        <begin position="1"/>
        <end position="18"/>
    </location>
</feature>
<dbReference type="OrthoDB" id="958254at2759"/>
<evidence type="ECO:0000256" key="4">
    <source>
        <dbReference type="ARBA" id="ARBA00022729"/>
    </source>
</evidence>
<dbReference type="InterPro" id="IPR004911">
    <property type="entry name" value="Interferon-induced_GILT"/>
</dbReference>
<comment type="subcellular location">
    <subcellularLocation>
        <location evidence="1">Secreted</location>
    </subcellularLocation>
</comment>
<dbReference type="EMBL" id="AMKT01000098">
    <property type="protein sequence ID" value="OXG11517.1"/>
    <property type="molecule type" value="Genomic_DNA"/>
</dbReference>
<feature type="chain" id="PRO_5032686486" evidence="6">
    <location>
        <begin position="19"/>
        <end position="273"/>
    </location>
</feature>